<protein>
    <submittedName>
        <fullName evidence="1">Uncharacterized protein</fullName>
    </submittedName>
</protein>
<organism evidence="1 2">
    <name type="scientific">Roseiconus lacunae</name>
    <dbReference type="NCBI Taxonomy" id="2605694"/>
    <lineage>
        <taxon>Bacteria</taxon>
        <taxon>Pseudomonadati</taxon>
        <taxon>Planctomycetota</taxon>
        <taxon>Planctomycetia</taxon>
        <taxon>Pirellulales</taxon>
        <taxon>Pirellulaceae</taxon>
        <taxon>Roseiconus</taxon>
    </lineage>
</organism>
<sequence length="71" mass="8240">MASTSFTHVKDSWVSRFVNRLRGTTELVSTMMDDADQTCVRNGFILTPVERHGMVYQEMSRQRFHENGTNE</sequence>
<evidence type="ECO:0000313" key="2">
    <source>
        <dbReference type="Proteomes" id="UP001239462"/>
    </source>
</evidence>
<reference evidence="1 2" key="1">
    <citation type="submission" date="2023-06" db="EMBL/GenBank/DDBJ databases">
        <title>Roseiconus lacunae JC819 isolated from Gulf of Mannar region, Tamil Nadu.</title>
        <authorList>
            <person name="Pk S."/>
            <person name="Ch S."/>
            <person name="Ch V.R."/>
        </authorList>
    </citation>
    <scope>NUCLEOTIDE SEQUENCE [LARGE SCALE GENOMIC DNA]</scope>
    <source>
        <strain evidence="1 2">JC819</strain>
    </source>
</reference>
<evidence type="ECO:0000313" key="1">
    <source>
        <dbReference type="EMBL" id="MDM4018315.1"/>
    </source>
</evidence>
<proteinExistence type="predicted"/>
<gene>
    <name evidence="1" type="ORF">QTN89_22885</name>
</gene>
<dbReference type="RefSeq" id="WP_160149260.1">
    <property type="nucleotide sequence ID" value="NZ_JASZZN010000020.1"/>
</dbReference>
<keyword evidence="2" id="KW-1185">Reference proteome</keyword>
<comment type="caution">
    <text evidence="1">The sequence shown here is derived from an EMBL/GenBank/DDBJ whole genome shotgun (WGS) entry which is preliminary data.</text>
</comment>
<dbReference type="Proteomes" id="UP001239462">
    <property type="component" value="Unassembled WGS sequence"/>
</dbReference>
<dbReference type="EMBL" id="JASZZN010000020">
    <property type="protein sequence ID" value="MDM4018315.1"/>
    <property type="molecule type" value="Genomic_DNA"/>
</dbReference>
<name>A0ABT7PP81_9BACT</name>
<accession>A0ABT7PP81</accession>